<sequence>MSLQPALVLQLPLAKNRESLGVADGRANVNKLAARQWITLMGRRLPTTDLGGTHAALFREMDPVTGHNSALQHLLLAILGISSQLFQLFHLQLVVSHLMSLLSPGPALDLGLQCPLLCCAPTPVSPPFQGPGALSPATCLSSQLKSKVQSLTSGANCSLDTSHSPHGQVGCKAAHYSGSRPRDPIARSHLLPSSNLLPIFPGPLTP</sequence>
<dbReference type="EMBL" id="KB606432">
    <property type="protein sequence ID" value="EMP23875.1"/>
    <property type="molecule type" value="Genomic_DNA"/>
</dbReference>
<accession>M7AMF9</accession>
<evidence type="ECO:0000313" key="1">
    <source>
        <dbReference type="EMBL" id="EMP23875.1"/>
    </source>
</evidence>
<organism evidence="1 2">
    <name type="scientific">Chelonia mydas</name>
    <name type="common">Green sea-turtle</name>
    <name type="synonym">Chelonia agassizi</name>
    <dbReference type="NCBI Taxonomy" id="8469"/>
    <lineage>
        <taxon>Eukaryota</taxon>
        <taxon>Metazoa</taxon>
        <taxon>Chordata</taxon>
        <taxon>Craniata</taxon>
        <taxon>Vertebrata</taxon>
        <taxon>Euteleostomi</taxon>
        <taxon>Archelosauria</taxon>
        <taxon>Testudinata</taxon>
        <taxon>Testudines</taxon>
        <taxon>Cryptodira</taxon>
        <taxon>Durocryptodira</taxon>
        <taxon>Americhelydia</taxon>
        <taxon>Chelonioidea</taxon>
        <taxon>Cheloniidae</taxon>
        <taxon>Chelonia</taxon>
    </lineage>
</organism>
<dbReference type="AlphaFoldDB" id="M7AMF9"/>
<protein>
    <submittedName>
        <fullName evidence="1">Uncharacterized protein</fullName>
    </submittedName>
</protein>
<name>M7AMF9_CHEMY</name>
<evidence type="ECO:0000313" key="2">
    <source>
        <dbReference type="Proteomes" id="UP000031443"/>
    </source>
</evidence>
<proteinExistence type="predicted"/>
<keyword evidence="2" id="KW-1185">Reference proteome</keyword>
<gene>
    <name evidence="1" type="ORF">UY3_19049</name>
</gene>
<dbReference type="Proteomes" id="UP000031443">
    <property type="component" value="Unassembled WGS sequence"/>
</dbReference>
<reference evidence="2" key="1">
    <citation type="journal article" date="2013" name="Nat. Genet.">
        <title>The draft genomes of soft-shell turtle and green sea turtle yield insights into the development and evolution of the turtle-specific body plan.</title>
        <authorList>
            <person name="Wang Z."/>
            <person name="Pascual-Anaya J."/>
            <person name="Zadissa A."/>
            <person name="Li W."/>
            <person name="Niimura Y."/>
            <person name="Huang Z."/>
            <person name="Li C."/>
            <person name="White S."/>
            <person name="Xiong Z."/>
            <person name="Fang D."/>
            <person name="Wang B."/>
            <person name="Ming Y."/>
            <person name="Chen Y."/>
            <person name="Zheng Y."/>
            <person name="Kuraku S."/>
            <person name="Pignatelli M."/>
            <person name="Herrero J."/>
            <person name="Beal K."/>
            <person name="Nozawa M."/>
            <person name="Li Q."/>
            <person name="Wang J."/>
            <person name="Zhang H."/>
            <person name="Yu L."/>
            <person name="Shigenobu S."/>
            <person name="Wang J."/>
            <person name="Liu J."/>
            <person name="Flicek P."/>
            <person name="Searle S."/>
            <person name="Wang J."/>
            <person name="Kuratani S."/>
            <person name="Yin Y."/>
            <person name="Aken B."/>
            <person name="Zhang G."/>
            <person name="Irie N."/>
        </authorList>
    </citation>
    <scope>NUCLEOTIDE SEQUENCE [LARGE SCALE GENOMIC DNA]</scope>
</reference>